<evidence type="ECO:0000313" key="1">
    <source>
        <dbReference type="EMBL" id="OHV23252.1"/>
    </source>
</evidence>
<gene>
    <name evidence="1" type="ORF">BBK14_24330</name>
</gene>
<sequence length="65" mass="7671">MSGSSKPKRWSEVVNGYRLEIERAGDTAHLRCYYLDGRLRFSQTLTPREYLQELRSLRALSHSRQ</sequence>
<name>A0A1S1PRA5_9ACTN</name>
<accession>A0A1S1PRA5</accession>
<dbReference type="Proteomes" id="UP000179769">
    <property type="component" value="Unassembled WGS sequence"/>
</dbReference>
<organism evidence="1 2">
    <name type="scientific">Parafrankia soli</name>
    <dbReference type="NCBI Taxonomy" id="2599596"/>
    <lineage>
        <taxon>Bacteria</taxon>
        <taxon>Bacillati</taxon>
        <taxon>Actinomycetota</taxon>
        <taxon>Actinomycetes</taxon>
        <taxon>Frankiales</taxon>
        <taxon>Frankiaceae</taxon>
        <taxon>Parafrankia</taxon>
    </lineage>
</organism>
<protein>
    <submittedName>
        <fullName evidence="1">Uncharacterized protein</fullName>
    </submittedName>
</protein>
<dbReference type="RefSeq" id="WP_131802423.1">
    <property type="nucleotide sequence ID" value="NZ_MAXA01000240.1"/>
</dbReference>
<dbReference type="AlphaFoldDB" id="A0A1S1PRA5"/>
<evidence type="ECO:0000313" key="2">
    <source>
        <dbReference type="Proteomes" id="UP000179769"/>
    </source>
</evidence>
<keyword evidence="2" id="KW-1185">Reference proteome</keyword>
<reference evidence="2" key="1">
    <citation type="submission" date="2016-07" db="EMBL/GenBank/DDBJ databases">
        <title>Frankia sp. NRRL B-16219 Genome sequencing.</title>
        <authorList>
            <person name="Ghodhbane-Gtari F."/>
            <person name="Swanson E."/>
            <person name="Gueddou A."/>
            <person name="Louati M."/>
            <person name="Nouioui I."/>
            <person name="Hezbri K."/>
            <person name="Abebe-Akele F."/>
            <person name="Simpson S."/>
            <person name="Morris K."/>
            <person name="Thomas K."/>
            <person name="Gtari M."/>
            <person name="Tisa L.S."/>
        </authorList>
    </citation>
    <scope>NUCLEOTIDE SEQUENCE [LARGE SCALE GENOMIC DNA]</scope>
    <source>
        <strain evidence="2">NRRL B-16219</strain>
    </source>
</reference>
<comment type="caution">
    <text evidence="1">The sequence shown here is derived from an EMBL/GenBank/DDBJ whole genome shotgun (WGS) entry which is preliminary data.</text>
</comment>
<proteinExistence type="predicted"/>
<dbReference type="EMBL" id="MAXA01000240">
    <property type="protein sequence ID" value="OHV23252.1"/>
    <property type="molecule type" value="Genomic_DNA"/>
</dbReference>